<feature type="domain" description="4-vinyl reductase 4VR" evidence="1">
    <location>
        <begin position="200"/>
        <end position="261"/>
    </location>
</feature>
<dbReference type="Pfam" id="PF02830">
    <property type="entry name" value="V4R"/>
    <property type="match status" value="1"/>
</dbReference>
<dbReference type="GO" id="GO:0015979">
    <property type="term" value="P:photosynthesis"/>
    <property type="evidence" value="ECO:0007669"/>
    <property type="project" value="InterPro"/>
</dbReference>
<evidence type="ECO:0000313" key="3">
    <source>
        <dbReference type="Proteomes" id="UP000280307"/>
    </source>
</evidence>
<dbReference type="InterPro" id="IPR010249">
    <property type="entry name" value="BchJ"/>
</dbReference>
<dbReference type="GO" id="GO:0030494">
    <property type="term" value="P:bacteriochlorophyll biosynthetic process"/>
    <property type="evidence" value="ECO:0007669"/>
    <property type="project" value="InterPro"/>
</dbReference>
<dbReference type="InterPro" id="IPR004096">
    <property type="entry name" value="V4R"/>
</dbReference>
<dbReference type="NCBIfam" id="TIGR02019">
    <property type="entry name" value="BchJ"/>
    <property type="match status" value="1"/>
</dbReference>
<dbReference type="PANTHER" id="PTHR35090:SF1">
    <property type="entry name" value="SLR0144 PROTEIN"/>
    <property type="match status" value="1"/>
</dbReference>
<dbReference type="EMBL" id="RSAS01000188">
    <property type="protein sequence ID" value="RRR75448.1"/>
    <property type="molecule type" value="Genomic_DNA"/>
</dbReference>
<dbReference type="InterPro" id="IPR024096">
    <property type="entry name" value="NO_sig/Golgi_transp_ligand-bd"/>
</dbReference>
<sequence length="263" mass="28514">MALRATTLGPALGLRPKSPLFFRAPGGAWGRRSLPQKTLFLPMWRLRRHIGRKNEKGVAMPATHHAVGGARIGPNSLIQTVGALEEQHGTQEAHRLLELMGHGELATQLPTTMVDEQEFIGLISALRGELGIAGAGKVLARAGERTAEYLLANRIPAPARFILPLMPRRLALPIFLKAIAGHAWTFAGSGRFSFMVERHGATLRLADCPEARGISADVPVCSFYTACFQALLRPLIDRKLTVRERSCAAQGVEGCSFDVTLGK</sequence>
<dbReference type="AlphaFoldDB" id="A0A426U639"/>
<proteinExistence type="predicted"/>
<dbReference type="PANTHER" id="PTHR35090">
    <property type="entry name" value="DNA-DIRECTED RNA POLYMERASE SUBUNIT I"/>
    <property type="match status" value="1"/>
</dbReference>
<gene>
    <name evidence="2" type="primary">bchJ</name>
    <name evidence="2" type="ORF">EI684_04625</name>
</gene>
<evidence type="ECO:0000259" key="1">
    <source>
        <dbReference type="SMART" id="SM00989"/>
    </source>
</evidence>
<name>A0A426U639_9CHLR</name>
<dbReference type="Gene3D" id="3.30.1380.20">
    <property type="entry name" value="Trafficking protein particle complex subunit 3"/>
    <property type="match status" value="1"/>
</dbReference>
<organism evidence="2 3">
    <name type="scientific">Candidatus Viridilinea halotolerans</name>
    <dbReference type="NCBI Taxonomy" id="2491704"/>
    <lineage>
        <taxon>Bacteria</taxon>
        <taxon>Bacillati</taxon>
        <taxon>Chloroflexota</taxon>
        <taxon>Chloroflexia</taxon>
        <taxon>Chloroflexales</taxon>
        <taxon>Chloroflexineae</taxon>
        <taxon>Oscillochloridaceae</taxon>
        <taxon>Candidatus Viridilinea</taxon>
    </lineage>
</organism>
<protein>
    <submittedName>
        <fullName evidence="2">Bacteriochlorophyll 4-vinyl reductase</fullName>
    </submittedName>
</protein>
<reference evidence="2 3" key="1">
    <citation type="submission" date="2018-12" db="EMBL/GenBank/DDBJ databases">
        <title>Genome Sequence of Candidatus Viridilinea halotolerans isolated from saline sulfide-rich spring.</title>
        <authorList>
            <person name="Grouzdev D.S."/>
            <person name="Burganskaya E.I."/>
            <person name="Krutkina M.S."/>
            <person name="Sukhacheva M.V."/>
            <person name="Gorlenko V.M."/>
        </authorList>
    </citation>
    <scope>NUCLEOTIDE SEQUENCE [LARGE SCALE GENOMIC DNA]</scope>
    <source>
        <strain evidence="2">Chok-6</strain>
    </source>
</reference>
<comment type="caution">
    <text evidence="2">The sequence shown here is derived from an EMBL/GenBank/DDBJ whole genome shotgun (WGS) entry which is preliminary data.</text>
</comment>
<dbReference type="SMART" id="SM00989">
    <property type="entry name" value="V4R"/>
    <property type="match status" value="1"/>
</dbReference>
<dbReference type="SUPFAM" id="SSF111126">
    <property type="entry name" value="Ligand-binding domain in the NO signalling and Golgi transport"/>
    <property type="match status" value="1"/>
</dbReference>
<dbReference type="Proteomes" id="UP000280307">
    <property type="component" value="Unassembled WGS sequence"/>
</dbReference>
<evidence type="ECO:0000313" key="2">
    <source>
        <dbReference type="EMBL" id="RRR75448.1"/>
    </source>
</evidence>
<accession>A0A426U639</accession>